<evidence type="ECO:0000313" key="1">
    <source>
        <dbReference type="EMBL" id="KAL0201632.1"/>
    </source>
</evidence>
<feature type="non-terminal residue" evidence="1">
    <location>
        <position position="1"/>
    </location>
</feature>
<gene>
    <name evidence="1" type="ORF">M9458_004819</name>
</gene>
<protein>
    <submittedName>
        <fullName evidence="1">Uncharacterized protein</fullName>
    </submittedName>
</protein>
<dbReference type="AlphaFoldDB" id="A0ABD0RSX4"/>
<accession>A0ABD0RSX4</accession>
<name>A0ABD0RSX4_CIRMR</name>
<evidence type="ECO:0000313" key="2">
    <source>
        <dbReference type="Proteomes" id="UP001529510"/>
    </source>
</evidence>
<proteinExistence type="predicted"/>
<feature type="non-terminal residue" evidence="1">
    <location>
        <position position="65"/>
    </location>
</feature>
<dbReference type="Proteomes" id="UP001529510">
    <property type="component" value="Unassembled WGS sequence"/>
</dbReference>
<dbReference type="EMBL" id="JAMKFB020000002">
    <property type="protein sequence ID" value="KAL0201632.1"/>
    <property type="molecule type" value="Genomic_DNA"/>
</dbReference>
<comment type="caution">
    <text evidence="1">The sequence shown here is derived from an EMBL/GenBank/DDBJ whole genome shotgun (WGS) entry which is preliminary data.</text>
</comment>
<keyword evidence="2" id="KW-1185">Reference proteome</keyword>
<reference evidence="1 2" key="1">
    <citation type="submission" date="2024-05" db="EMBL/GenBank/DDBJ databases">
        <title>Genome sequencing and assembly of Indian major carp, Cirrhinus mrigala (Hamilton, 1822).</title>
        <authorList>
            <person name="Mohindra V."/>
            <person name="Chowdhury L.M."/>
            <person name="Lal K."/>
            <person name="Jena J.K."/>
        </authorList>
    </citation>
    <scope>NUCLEOTIDE SEQUENCE [LARGE SCALE GENOMIC DNA]</scope>
    <source>
        <strain evidence="1">CM1030</strain>
        <tissue evidence="1">Blood</tissue>
    </source>
</reference>
<sequence length="65" mass="7475">IFRSRHLQCSPFSRCPLNPSQSSLWRCQWLLLLFSPTPQALWALSAGPLPCPLTWMRMRDSSTLS</sequence>
<organism evidence="1 2">
    <name type="scientific">Cirrhinus mrigala</name>
    <name type="common">Mrigala</name>
    <dbReference type="NCBI Taxonomy" id="683832"/>
    <lineage>
        <taxon>Eukaryota</taxon>
        <taxon>Metazoa</taxon>
        <taxon>Chordata</taxon>
        <taxon>Craniata</taxon>
        <taxon>Vertebrata</taxon>
        <taxon>Euteleostomi</taxon>
        <taxon>Actinopterygii</taxon>
        <taxon>Neopterygii</taxon>
        <taxon>Teleostei</taxon>
        <taxon>Ostariophysi</taxon>
        <taxon>Cypriniformes</taxon>
        <taxon>Cyprinidae</taxon>
        <taxon>Labeoninae</taxon>
        <taxon>Labeonini</taxon>
        <taxon>Cirrhinus</taxon>
    </lineage>
</organism>